<dbReference type="PANTHER" id="PTHR42732:SF3">
    <property type="entry name" value="HYDROLASE"/>
    <property type="match status" value="1"/>
</dbReference>
<evidence type="ECO:0000256" key="3">
    <source>
        <dbReference type="ARBA" id="ARBA00023295"/>
    </source>
</evidence>
<dbReference type="InterPro" id="IPR006102">
    <property type="entry name" value="Ig-like_GH2"/>
</dbReference>
<organism evidence="7 8">
    <name type="scientific">Cryobacterium zongtaii</name>
    <dbReference type="NCBI Taxonomy" id="1259217"/>
    <lineage>
        <taxon>Bacteria</taxon>
        <taxon>Bacillati</taxon>
        <taxon>Actinomycetota</taxon>
        <taxon>Actinomycetes</taxon>
        <taxon>Micrococcales</taxon>
        <taxon>Microbacteriaceae</taxon>
        <taxon>Cryobacterium</taxon>
    </lineage>
</organism>
<sequence length="714" mass="78626">MTLLTNTTPGHTTVPSFIDSARAAVPRSEYPRPDLDRSARWLCLNGEWDFTSIDGKATITVPFAWETTDSGIGRTWLESATYRRRITAPQDWDGSRIILCFGAVWHRATISIDGDLVGEHVGGYTSFEFDVTDHLHAGRSAELVVDVSAPADKRALVHGKQRSIPRDDYDGVSFTPTSGIWQSVWLEGRGRTYAHSVQLRGDSRTGIDVSVQVLGDVIAGSRITARVVDGRQYEAVELTTDSDGRASGRIEMAEPRIWTPTDPHLYRVEITTAEGREADLVIASTGLRSIEVRGEELYLNDERLYVRGVLDQGYWPTSGLTAPDDESLRHDLTLARELGFNLVRKHLKFEEPRWLHAADEMGMLVWAEPACPSRHSDEAAAAFDAQIGPMVERDGNHPSIVIWGLYNEEWGLDWDIPGSSSRAAAAVAAYDILAAIDRTRPIVENSGWSHVRSDLVDWHYYEPDPETWAQSIADLASGKRHDFPVKLGPDFVVDKSLYGTAEFPRTGVPILNSEFGEGFTSLERAWHVRWQTQELRRHDRFAGYVYTELTDVEHECAGLVDGDRRQKDWGGLDPADSNANTVLIVDLVPERAGADIPVPTGVTSIGVRVSHHAVTSVTAQLHAVWVAAGVPFRAVTRSPDSAPSLPGSVSSAHVVVNPFVVTEAVQIVVAPPEGPARLLLWLTDNSGRVIARTFIDAAEIEPPNRRGARPGQAS</sequence>
<dbReference type="Pfam" id="PF02837">
    <property type="entry name" value="Glyco_hydro_2_N"/>
    <property type="match status" value="1"/>
</dbReference>
<dbReference type="SUPFAM" id="SSF51445">
    <property type="entry name" value="(Trans)glycosidases"/>
    <property type="match status" value="1"/>
</dbReference>
<feature type="domain" description="Glycosyl hydrolases family 2 sugar binding" evidence="6">
    <location>
        <begin position="73"/>
        <end position="152"/>
    </location>
</feature>
<dbReference type="InterPro" id="IPR006103">
    <property type="entry name" value="Glyco_hydro_2_cat"/>
</dbReference>
<dbReference type="Gene3D" id="2.60.40.10">
    <property type="entry name" value="Immunoglobulins"/>
    <property type="match status" value="1"/>
</dbReference>
<dbReference type="InterPro" id="IPR036156">
    <property type="entry name" value="Beta-gal/glucu_dom_sf"/>
</dbReference>
<proteinExistence type="inferred from homology"/>
<dbReference type="Gene3D" id="3.20.20.80">
    <property type="entry name" value="Glycosidases"/>
    <property type="match status" value="1"/>
</dbReference>
<evidence type="ECO:0000259" key="4">
    <source>
        <dbReference type="Pfam" id="PF00703"/>
    </source>
</evidence>
<name>A0A2S3ZDE1_9MICO</name>
<dbReference type="GO" id="GO:0004553">
    <property type="term" value="F:hydrolase activity, hydrolyzing O-glycosyl compounds"/>
    <property type="evidence" value="ECO:0007669"/>
    <property type="project" value="InterPro"/>
</dbReference>
<dbReference type="Pfam" id="PF00703">
    <property type="entry name" value="Glyco_hydro_2"/>
    <property type="match status" value="1"/>
</dbReference>
<reference evidence="7 8" key="1">
    <citation type="submission" date="2018-01" db="EMBL/GenBank/DDBJ databases">
        <title>Cryobacterium sp. nov., from glaciers in China.</title>
        <authorList>
            <person name="Liu Q."/>
            <person name="Xin Y.-H."/>
        </authorList>
    </citation>
    <scope>NUCLEOTIDE SEQUENCE [LARGE SCALE GENOMIC DNA]</scope>
    <source>
        <strain evidence="7 8">TMN-42</strain>
    </source>
</reference>
<dbReference type="Gene3D" id="2.60.120.260">
    <property type="entry name" value="Galactose-binding domain-like"/>
    <property type="match status" value="1"/>
</dbReference>
<evidence type="ECO:0000256" key="1">
    <source>
        <dbReference type="ARBA" id="ARBA00007401"/>
    </source>
</evidence>
<feature type="domain" description="Glycoside hydrolase family 2 catalytic" evidence="5">
    <location>
        <begin position="290"/>
        <end position="456"/>
    </location>
</feature>
<dbReference type="RefSeq" id="WP_103461101.1">
    <property type="nucleotide sequence ID" value="NZ_PPXD01000020.1"/>
</dbReference>
<evidence type="ECO:0000259" key="5">
    <source>
        <dbReference type="Pfam" id="PF02836"/>
    </source>
</evidence>
<dbReference type="InterPro" id="IPR008979">
    <property type="entry name" value="Galactose-bd-like_sf"/>
</dbReference>
<dbReference type="EMBL" id="PPXD01000020">
    <property type="protein sequence ID" value="POH64389.1"/>
    <property type="molecule type" value="Genomic_DNA"/>
</dbReference>
<evidence type="ECO:0000259" key="6">
    <source>
        <dbReference type="Pfam" id="PF02837"/>
    </source>
</evidence>
<dbReference type="InterPro" id="IPR013783">
    <property type="entry name" value="Ig-like_fold"/>
</dbReference>
<evidence type="ECO:0000256" key="2">
    <source>
        <dbReference type="ARBA" id="ARBA00022801"/>
    </source>
</evidence>
<keyword evidence="3" id="KW-0326">Glycosidase</keyword>
<dbReference type="InterPro" id="IPR051913">
    <property type="entry name" value="GH2_Domain-Containing"/>
</dbReference>
<dbReference type="GO" id="GO:0005975">
    <property type="term" value="P:carbohydrate metabolic process"/>
    <property type="evidence" value="ECO:0007669"/>
    <property type="project" value="InterPro"/>
</dbReference>
<dbReference type="SUPFAM" id="SSF49303">
    <property type="entry name" value="beta-Galactosidase/glucuronidase domain"/>
    <property type="match status" value="1"/>
</dbReference>
<dbReference type="SUPFAM" id="SSF49785">
    <property type="entry name" value="Galactose-binding domain-like"/>
    <property type="match status" value="1"/>
</dbReference>
<dbReference type="Proteomes" id="UP000237340">
    <property type="component" value="Unassembled WGS sequence"/>
</dbReference>
<accession>A0A2S3ZDE1</accession>
<dbReference type="AlphaFoldDB" id="A0A2S3ZDE1"/>
<dbReference type="InterPro" id="IPR006104">
    <property type="entry name" value="Glyco_hydro_2_N"/>
</dbReference>
<keyword evidence="2 7" id="KW-0378">Hydrolase</keyword>
<gene>
    <name evidence="7" type="ORF">C3B61_13145</name>
</gene>
<dbReference type="PANTHER" id="PTHR42732">
    <property type="entry name" value="BETA-GALACTOSIDASE"/>
    <property type="match status" value="1"/>
</dbReference>
<dbReference type="InterPro" id="IPR017853">
    <property type="entry name" value="GH"/>
</dbReference>
<comment type="similarity">
    <text evidence="1">Belongs to the glycosyl hydrolase 2 family.</text>
</comment>
<keyword evidence="8" id="KW-1185">Reference proteome</keyword>
<protein>
    <submittedName>
        <fullName evidence="7">Glycoside hydrolase family 2</fullName>
    </submittedName>
</protein>
<comment type="caution">
    <text evidence="7">The sequence shown here is derived from an EMBL/GenBank/DDBJ whole genome shotgun (WGS) entry which is preliminary data.</text>
</comment>
<evidence type="ECO:0000313" key="8">
    <source>
        <dbReference type="Proteomes" id="UP000237340"/>
    </source>
</evidence>
<dbReference type="Pfam" id="PF02836">
    <property type="entry name" value="Glyco_hydro_2_C"/>
    <property type="match status" value="1"/>
</dbReference>
<evidence type="ECO:0000313" key="7">
    <source>
        <dbReference type="EMBL" id="POH64389.1"/>
    </source>
</evidence>
<feature type="domain" description="Glycoside hydrolase family 2 immunoglobulin-like beta-sandwich" evidence="4">
    <location>
        <begin position="208"/>
        <end position="288"/>
    </location>
</feature>